<evidence type="ECO:0000256" key="1">
    <source>
        <dbReference type="SAM" id="Phobius"/>
    </source>
</evidence>
<dbReference type="EMBL" id="AP021876">
    <property type="protein sequence ID" value="BBO80902.1"/>
    <property type="molecule type" value="Genomic_DNA"/>
</dbReference>
<protein>
    <submittedName>
        <fullName evidence="2">Uncharacterized protein</fullName>
    </submittedName>
</protein>
<evidence type="ECO:0000313" key="2">
    <source>
        <dbReference type="EMBL" id="BBO80902.1"/>
    </source>
</evidence>
<gene>
    <name evidence="2" type="ORF">DSCO28_14680</name>
</gene>
<dbReference type="KEGG" id="dov:DSCO28_14680"/>
<proteinExistence type="predicted"/>
<sequence>MDGWKATRNAWQALFPAVVIVCCFLHVFIKIRDRAKKKYRDIFEDVASKLWVLRYCTLGIPCLKIHGTASPPS</sequence>
<evidence type="ECO:0000313" key="3">
    <source>
        <dbReference type="Proteomes" id="UP000425960"/>
    </source>
</evidence>
<reference evidence="2 3" key="1">
    <citation type="submission" date="2019-11" db="EMBL/GenBank/DDBJ databases">
        <title>Comparative genomics of hydrocarbon-degrading Desulfosarcina strains.</title>
        <authorList>
            <person name="Watanabe M."/>
            <person name="Kojima H."/>
            <person name="Fukui M."/>
        </authorList>
    </citation>
    <scope>NUCLEOTIDE SEQUENCE [LARGE SCALE GENOMIC DNA]</scope>
    <source>
        <strain evidence="2 3">28bB2T</strain>
    </source>
</reference>
<feature type="transmembrane region" description="Helical" evidence="1">
    <location>
        <begin position="12"/>
        <end position="29"/>
    </location>
</feature>
<keyword evidence="1" id="KW-0812">Transmembrane</keyword>
<name>A0A5K7ZFP6_9BACT</name>
<dbReference type="AlphaFoldDB" id="A0A5K7ZFP6"/>
<dbReference type="Proteomes" id="UP000425960">
    <property type="component" value="Chromosome"/>
</dbReference>
<organism evidence="2 3">
    <name type="scientific">Desulfosarcina ovata subsp. sediminis</name>
    <dbReference type="NCBI Taxonomy" id="885957"/>
    <lineage>
        <taxon>Bacteria</taxon>
        <taxon>Pseudomonadati</taxon>
        <taxon>Thermodesulfobacteriota</taxon>
        <taxon>Desulfobacteria</taxon>
        <taxon>Desulfobacterales</taxon>
        <taxon>Desulfosarcinaceae</taxon>
        <taxon>Desulfosarcina</taxon>
    </lineage>
</organism>
<accession>A0A5K7ZFP6</accession>
<keyword evidence="1" id="KW-0472">Membrane</keyword>
<keyword evidence="1" id="KW-1133">Transmembrane helix</keyword>